<sequence length="218" mass="23646">MPFTETRAEGLLITRARQYNALVALMFGGRRGALDRRLAAATGAAPGERVVDIGCGPGHLARRLAARVAPDGDVLGIDPSPGMMRYARRRARAVPGIRFQQGEAQSLDLPAASRDVITSTFALHHIAADAREAALREMYRVLRPGGRLLLADAFPTGRVTPRVVAAMARMSRHAHDGDAPVDTDVRQYTDVLETAGFKDLVFTDLPPWTRCVTAVKPR</sequence>
<keyword evidence="2" id="KW-0830">Ubiquinone</keyword>
<dbReference type="PANTHER" id="PTHR42912">
    <property type="entry name" value="METHYLTRANSFERASE"/>
    <property type="match status" value="1"/>
</dbReference>
<accession>A0A7K0CFL7</accession>
<dbReference type="InterPro" id="IPR050508">
    <property type="entry name" value="Methyltransf_Superfamily"/>
</dbReference>
<dbReference type="InterPro" id="IPR041698">
    <property type="entry name" value="Methyltransf_25"/>
</dbReference>
<reference evidence="2 3" key="1">
    <citation type="submission" date="2019-10" db="EMBL/GenBank/DDBJ databases">
        <title>Streptomyces smaragdinus sp. nov. and Streptomyces fabii sp. nov., isolated from the gut of fungus growing-termite Macrotermes natalensis.</title>
        <authorList>
            <person name="Schwitalla J."/>
            <person name="Benndorf R."/>
            <person name="Martin K."/>
            <person name="De Beer W."/>
            <person name="Kaster A.-K."/>
            <person name="Vollmers J."/>
            <person name="Poulsen M."/>
            <person name="Beemelmanns C."/>
        </authorList>
    </citation>
    <scope>NUCLEOTIDE SEQUENCE [LARGE SCALE GENOMIC DNA]</scope>
    <source>
        <strain evidence="2 3">RB5</strain>
    </source>
</reference>
<dbReference type="InterPro" id="IPR029063">
    <property type="entry name" value="SAM-dependent_MTases_sf"/>
</dbReference>
<dbReference type="GO" id="GO:0043770">
    <property type="term" value="F:demethylmenaquinone methyltransferase activity"/>
    <property type="evidence" value="ECO:0007669"/>
    <property type="project" value="UniProtKB-EC"/>
</dbReference>
<evidence type="ECO:0000313" key="3">
    <source>
        <dbReference type="Proteomes" id="UP000466345"/>
    </source>
</evidence>
<dbReference type="Gene3D" id="3.40.50.150">
    <property type="entry name" value="Vaccinia Virus protein VP39"/>
    <property type="match status" value="1"/>
</dbReference>
<dbReference type="GO" id="GO:0032259">
    <property type="term" value="P:methylation"/>
    <property type="evidence" value="ECO:0007669"/>
    <property type="project" value="UniProtKB-KW"/>
</dbReference>
<dbReference type="Pfam" id="PF13649">
    <property type="entry name" value="Methyltransf_25"/>
    <property type="match status" value="1"/>
</dbReference>
<organism evidence="2 3">
    <name type="scientific">Streptomyces smaragdinus</name>
    <dbReference type="NCBI Taxonomy" id="2585196"/>
    <lineage>
        <taxon>Bacteria</taxon>
        <taxon>Bacillati</taxon>
        <taxon>Actinomycetota</taxon>
        <taxon>Actinomycetes</taxon>
        <taxon>Kitasatosporales</taxon>
        <taxon>Streptomycetaceae</taxon>
        <taxon>Streptomyces</taxon>
    </lineage>
</organism>
<keyword evidence="3" id="KW-1185">Reference proteome</keyword>
<dbReference type="EC" id="2.1.1.163" evidence="2"/>
<dbReference type="SUPFAM" id="SSF53335">
    <property type="entry name" value="S-adenosyl-L-methionine-dependent methyltransferases"/>
    <property type="match status" value="1"/>
</dbReference>
<dbReference type="OrthoDB" id="9808140at2"/>
<feature type="domain" description="Methyltransferase" evidence="1">
    <location>
        <begin position="50"/>
        <end position="146"/>
    </location>
</feature>
<dbReference type="RefSeq" id="WP_153451765.1">
    <property type="nucleotide sequence ID" value="NZ_WEGJ01000006.1"/>
</dbReference>
<dbReference type="AlphaFoldDB" id="A0A7K0CFL7"/>
<evidence type="ECO:0000313" key="2">
    <source>
        <dbReference type="EMBL" id="MQY12269.1"/>
    </source>
</evidence>
<dbReference type="EMBL" id="WEGJ01000006">
    <property type="protein sequence ID" value="MQY12269.1"/>
    <property type="molecule type" value="Genomic_DNA"/>
</dbReference>
<dbReference type="CDD" id="cd02440">
    <property type="entry name" value="AdoMet_MTases"/>
    <property type="match status" value="1"/>
</dbReference>
<keyword evidence="2" id="KW-0489">Methyltransferase</keyword>
<name>A0A7K0CFL7_9ACTN</name>
<protein>
    <submittedName>
        <fullName evidence="2">Ubiquinone/menaquinone biosynthesis C-methyltransferase UbiE</fullName>
        <ecNumber evidence="2">2.1.1.163</ecNumber>
    </submittedName>
</protein>
<proteinExistence type="predicted"/>
<keyword evidence="2" id="KW-0808">Transferase</keyword>
<comment type="caution">
    <text evidence="2">The sequence shown here is derived from an EMBL/GenBank/DDBJ whole genome shotgun (WGS) entry which is preliminary data.</text>
</comment>
<evidence type="ECO:0000259" key="1">
    <source>
        <dbReference type="Pfam" id="PF13649"/>
    </source>
</evidence>
<gene>
    <name evidence="2" type="primary">ubiE_5</name>
    <name evidence="2" type="ORF">SRB5_24020</name>
</gene>
<dbReference type="Proteomes" id="UP000466345">
    <property type="component" value="Unassembled WGS sequence"/>
</dbReference>